<organism evidence="9 10">
    <name type="scientific">Pseudonocardia ailaonensis</name>
    <dbReference type="NCBI Taxonomy" id="367279"/>
    <lineage>
        <taxon>Bacteria</taxon>
        <taxon>Bacillati</taxon>
        <taxon>Actinomycetota</taxon>
        <taxon>Actinomycetes</taxon>
        <taxon>Pseudonocardiales</taxon>
        <taxon>Pseudonocardiaceae</taxon>
        <taxon>Pseudonocardia</taxon>
    </lineage>
</organism>
<comment type="cofactor">
    <cofactor evidence="1">
        <name>FAD</name>
        <dbReference type="ChEBI" id="CHEBI:57692"/>
    </cofactor>
</comment>
<name>A0ABN2N3L7_9PSEU</name>
<dbReference type="InterPro" id="IPR036250">
    <property type="entry name" value="AcylCo_DH-like_C"/>
</dbReference>
<feature type="domain" description="Acyl-CoA dehydrogenase/oxidase C-terminal" evidence="7">
    <location>
        <begin position="241"/>
        <end position="379"/>
    </location>
</feature>
<dbReference type="EMBL" id="BAAAQK010000009">
    <property type="protein sequence ID" value="GAA1851115.1"/>
    <property type="molecule type" value="Genomic_DNA"/>
</dbReference>
<keyword evidence="5" id="KW-0560">Oxidoreductase</keyword>
<dbReference type="CDD" id="cd00567">
    <property type="entry name" value="ACAD"/>
    <property type="match status" value="1"/>
</dbReference>
<dbReference type="Gene3D" id="1.20.140.10">
    <property type="entry name" value="Butyryl-CoA Dehydrogenase, subunit A, domain 3"/>
    <property type="match status" value="1"/>
</dbReference>
<evidence type="ECO:0000313" key="10">
    <source>
        <dbReference type="Proteomes" id="UP001500449"/>
    </source>
</evidence>
<dbReference type="Proteomes" id="UP001500449">
    <property type="component" value="Unassembled WGS sequence"/>
</dbReference>
<accession>A0ABN2N3L7</accession>
<dbReference type="PANTHER" id="PTHR43884:SF20">
    <property type="entry name" value="ACYL-COA DEHYDROGENASE FADE28"/>
    <property type="match status" value="1"/>
</dbReference>
<dbReference type="Gene3D" id="1.10.540.10">
    <property type="entry name" value="Acyl-CoA dehydrogenase/oxidase, N-terminal domain"/>
    <property type="match status" value="1"/>
</dbReference>
<evidence type="ECO:0000313" key="9">
    <source>
        <dbReference type="EMBL" id="GAA1851115.1"/>
    </source>
</evidence>
<dbReference type="Pfam" id="PF02771">
    <property type="entry name" value="Acyl-CoA_dh_N"/>
    <property type="match status" value="1"/>
</dbReference>
<feature type="domain" description="Acyl-CoA dehydrogenase/oxidase N-terminal" evidence="8">
    <location>
        <begin position="39"/>
        <end position="128"/>
    </location>
</feature>
<comment type="similarity">
    <text evidence="2">Belongs to the acyl-CoA dehydrogenase family.</text>
</comment>
<keyword evidence="3" id="KW-0285">Flavoprotein</keyword>
<evidence type="ECO:0000256" key="2">
    <source>
        <dbReference type="ARBA" id="ARBA00009347"/>
    </source>
</evidence>
<dbReference type="SUPFAM" id="SSF47203">
    <property type="entry name" value="Acyl-CoA dehydrogenase C-terminal domain-like"/>
    <property type="match status" value="1"/>
</dbReference>
<reference evidence="9 10" key="1">
    <citation type="journal article" date="2019" name="Int. J. Syst. Evol. Microbiol.">
        <title>The Global Catalogue of Microorganisms (GCM) 10K type strain sequencing project: providing services to taxonomists for standard genome sequencing and annotation.</title>
        <authorList>
            <consortium name="The Broad Institute Genomics Platform"/>
            <consortium name="The Broad Institute Genome Sequencing Center for Infectious Disease"/>
            <person name="Wu L."/>
            <person name="Ma J."/>
        </authorList>
    </citation>
    <scope>NUCLEOTIDE SEQUENCE [LARGE SCALE GENOMIC DNA]</scope>
    <source>
        <strain evidence="9 10">JCM 16009</strain>
    </source>
</reference>
<evidence type="ECO:0000256" key="3">
    <source>
        <dbReference type="ARBA" id="ARBA00022630"/>
    </source>
</evidence>
<dbReference type="RefSeq" id="WP_344417664.1">
    <property type="nucleotide sequence ID" value="NZ_BAAAQK010000009.1"/>
</dbReference>
<feature type="region of interest" description="Disordered" evidence="6">
    <location>
        <begin position="382"/>
        <end position="407"/>
    </location>
</feature>
<dbReference type="PANTHER" id="PTHR43884">
    <property type="entry name" value="ACYL-COA DEHYDROGENASE"/>
    <property type="match status" value="1"/>
</dbReference>
<gene>
    <name evidence="9" type="ORF">GCM10009836_33870</name>
</gene>
<comment type="caution">
    <text evidence="9">The sequence shown here is derived from an EMBL/GenBank/DDBJ whole genome shotgun (WGS) entry which is preliminary data.</text>
</comment>
<protein>
    <submittedName>
        <fullName evidence="9">Acyl-CoA dehydrogenase family protein</fullName>
    </submittedName>
</protein>
<dbReference type="SUPFAM" id="SSF56645">
    <property type="entry name" value="Acyl-CoA dehydrogenase NM domain-like"/>
    <property type="match status" value="1"/>
</dbReference>
<dbReference type="InterPro" id="IPR037069">
    <property type="entry name" value="AcylCoA_DH/ox_N_sf"/>
</dbReference>
<evidence type="ECO:0000256" key="1">
    <source>
        <dbReference type="ARBA" id="ARBA00001974"/>
    </source>
</evidence>
<dbReference type="Pfam" id="PF00441">
    <property type="entry name" value="Acyl-CoA_dh_1"/>
    <property type="match status" value="1"/>
</dbReference>
<dbReference type="InterPro" id="IPR009100">
    <property type="entry name" value="AcylCoA_DH/oxidase_NM_dom_sf"/>
</dbReference>
<keyword evidence="4" id="KW-0274">FAD</keyword>
<proteinExistence type="inferred from homology"/>
<evidence type="ECO:0000256" key="4">
    <source>
        <dbReference type="ARBA" id="ARBA00022827"/>
    </source>
</evidence>
<evidence type="ECO:0000259" key="8">
    <source>
        <dbReference type="Pfam" id="PF02771"/>
    </source>
</evidence>
<keyword evidence="10" id="KW-1185">Reference proteome</keyword>
<evidence type="ECO:0000259" key="7">
    <source>
        <dbReference type="Pfam" id="PF00441"/>
    </source>
</evidence>
<evidence type="ECO:0000256" key="6">
    <source>
        <dbReference type="SAM" id="MobiDB-lite"/>
    </source>
</evidence>
<evidence type="ECO:0000256" key="5">
    <source>
        <dbReference type="ARBA" id="ARBA00023002"/>
    </source>
</evidence>
<dbReference type="InterPro" id="IPR013786">
    <property type="entry name" value="AcylCoA_DH/ox_N"/>
</dbReference>
<dbReference type="InterPro" id="IPR009075">
    <property type="entry name" value="AcylCo_DH/oxidase_C"/>
</dbReference>
<sequence length="407" mass="42237">MTVTLEETERAEVREELQLSVRRLLHRWAGRTDVNALLRTGDAAEAGLPHDPALWQDMADLGLLALLVPDDDGEPPATAAEVAVVLTELGRGLVPSPYLSSALLVPSAILRGGRREVAERYLPGLTTGAVLGAVAFGDAGRPLPTTVRREGDTLVVGGTVDFVLDLGSASVCLVAGVLDGAGVVFAVDLPADGARVEVRRMHDVTRSVGRLVLDDVRVDASAVVADGVDADEVVSLVRELGAIGLAADSLGVAESAMEAAVAYAGQRRQFGRAIGSFQAVKHLCVDMFVSVEAGREALKIAMGAADRGSGAADLAHAASVAKAQLGEPAVAVARSCIQVHGGIGFTWEAVPHRYLKRLLLNDALFGDTRWHRRRVARAALGAVPGGDAAGDPRSSSMVADGVGGSPR</sequence>